<comment type="caution">
    <text evidence="8">The sequence shown here is derived from an EMBL/GenBank/DDBJ whole genome shotgun (WGS) entry which is preliminary data.</text>
</comment>
<sequence length="171" mass="19800">MFLVGRVLRPQGIKGEVKAEIISSFPEHFKELRQLYIKEDDRWQAWSVEAVRLTGHFVYIKFTDLHSRNDAEKLRNRELYIEQDDLTPLEEDAYYIHDLIGLVAENESGQRLGVITAVENYPANDVYVVRGDDGREYLIPAIKDVILSIDTQSGRMIIREMEGLFDGRSLK</sequence>
<evidence type="ECO:0000259" key="7">
    <source>
        <dbReference type="Pfam" id="PF24986"/>
    </source>
</evidence>
<comment type="subunit">
    <text evidence="5">Binds ribosomal protein uS19.</text>
</comment>
<dbReference type="NCBIfam" id="TIGR02273">
    <property type="entry name" value="16S_RimM"/>
    <property type="match status" value="1"/>
</dbReference>
<dbReference type="Pfam" id="PF24986">
    <property type="entry name" value="PRC_RimM"/>
    <property type="match status" value="1"/>
</dbReference>
<evidence type="ECO:0000256" key="5">
    <source>
        <dbReference type="HAMAP-Rule" id="MF_00014"/>
    </source>
</evidence>
<dbReference type="EMBL" id="DRQG01000071">
    <property type="protein sequence ID" value="HGY55536.1"/>
    <property type="molecule type" value="Genomic_DNA"/>
</dbReference>
<dbReference type="InterPro" id="IPR009000">
    <property type="entry name" value="Transl_B-barrel_sf"/>
</dbReference>
<dbReference type="SUPFAM" id="SSF50447">
    <property type="entry name" value="Translation proteins"/>
    <property type="match status" value="1"/>
</dbReference>
<evidence type="ECO:0000256" key="3">
    <source>
        <dbReference type="ARBA" id="ARBA00022552"/>
    </source>
</evidence>
<dbReference type="Proteomes" id="UP000885779">
    <property type="component" value="Unassembled WGS sequence"/>
</dbReference>
<evidence type="ECO:0000313" key="8">
    <source>
        <dbReference type="EMBL" id="HGY55536.1"/>
    </source>
</evidence>
<keyword evidence="3 5" id="KW-0698">rRNA processing</keyword>
<dbReference type="Gene3D" id="2.30.30.240">
    <property type="entry name" value="PRC-barrel domain"/>
    <property type="match status" value="1"/>
</dbReference>
<feature type="domain" description="Ribosome maturation factor RimM PRC barrel" evidence="7">
    <location>
        <begin position="97"/>
        <end position="158"/>
    </location>
</feature>
<dbReference type="GO" id="GO:0042274">
    <property type="term" value="P:ribosomal small subunit biogenesis"/>
    <property type="evidence" value="ECO:0007669"/>
    <property type="project" value="UniProtKB-UniRule"/>
</dbReference>
<evidence type="ECO:0000256" key="1">
    <source>
        <dbReference type="ARBA" id="ARBA00022490"/>
    </source>
</evidence>
<keyword evidence="2 5" id="KW-0690">Ribosome biogenesis</keyword>
<dbReference type="InterPro" id="IPR011961">
    <property type="entry name" value="RimM"/>
</dbReference>
<reference evidence="8" key="1">
    <citation type="journal article" date="2020" name="mSystems">
        <title>Genome- and Community-Level Interaction Insights into Carbon Utilization and Element Cycling Functions of Hydrothermarchaeota in Hydrothermal Sediment.</title>
        <authorList>
            <person name="Zhou Z."/>
            <person name="Liu Y."/>
            <person name="Xu W."/>
            <person name="Pan J."/>
            <person name="Luo Z.H."/>
            <person name="Li M."/>
        </authorList>
    </citation>
    <scope>NUCLEOTIDE SEQUENCE [LARGE SCALE GENOMIC DNA]</scope>
    <source>
        <strain evidence="8">HyVt-577</strain>
    </source>
</reference>
<dbReference type="InterPro" id="IPR036976">
    <property type="entry name" value="RimM_N_sf"/>
</dbReference>
<evidence type="ECO:0000256" key="2">
    <source>
        <dbReference type="ARBA" id="ARBA00022517"/>
    </source>
</evidence>
<dbReference type="PANTHER" id="PTHR33692">
    <property type="entry name" value="RIBOSOME MATURATION FACTOR RIMM"/>
    <property type="match status" value="1"/>
</dbReference>
<evidence type="ECO:0000256" key="4">
    <source>
        <dbReference type="ARBA" id="ARBA00023186"/>
    </source>
</evidence>
<dbReference type="AlphaFoldDB" id="A0A7V4U020"/>
<dbReference type="HAMAP" id="MF_00014">
    <property type="entry name" value="Ribosome_mat_RimM"/>
    <property type="match status" value="1"/>
</dbReference>
<comment type="similarity">
    <text evidence="5">Belongs to the RimM family.</text>
</comment>
<dbReference type="Gene3D" id="2.40.30.60">
    <property type="entry name" value="RimM"/>
    <property type="match status" value="1"/>
</dbReference>
<keyword evidence="1 5" id="KW-0963">Cytoplasm</keyword>
<dbReference type="GO" id="GO:0005840">
    <property type="term" value="C:ribosome"/>
    <property type="evidence" value="ECO:0007669"/>
    <property type="project" value="InterPro"/>
</dbReference>
<dbReference type="GO" id="GO:0006364">
    <property type="term" value="P:rRNA processing"/>
    <property type="evidence" value="ECO:0007669"/>
    <property type="project" value="UniProtKB-UniRule"/>
</dbReference>
<name>A0A7V4U020_CALAY</name>
<dbReference type="InterPro" id="IPR011033">
    <property type="entry name" value="PRC_barrel-like_sf"/>
</dbReference>
<comment type="domain">
    <text evidence="5">The PRC barrel domain binds ribosomal protein uS19.</text>
</comment>
<gene>
    <name evidence="5 8" type="primary">rimM</name>
    <name evidence="8" type="ORF">ENK44_07545</name>
</gene>
<dbReference type="PANTHER" id="PTHR33692:SF1">
    <property type="entry name" value="RIBOSOME MATURATION FACTOR RIMM"/>
    <property type="match status" value="1"/>
</dbReference>
<protein>
    <recommendedName>
        <fullName evidence="5">Ribosome maturation factor RimM</fullName>
    </recommendedName>
</protein>
<feature type="domain" description="RimM N-terminal" evidence="6">
    <location>
        <begin position="4"/>
        <end position="84"/>
    </location>
</feature>
<dbReference type="GO" id="GO:0005737">
    <property type="term" value="C:cytoplasm"/>
    <property type="evidence" value="ECO:0007669"/>
    <property type="project" value="UniProtKB-SubCell"/>
</dbReference>
<dbReference type="InterPro" id="IPR002676">
    <property type="entry name" value="RimM_N"/>
</dbReference>
<keyword evidence="4 5" id="KW-0143">Chaperone</keyword>
<dbReference type="InterPro" id="IPR056792">
    <property type="entry name" value="PRC_RimM"/>
</dbReference>
<dbReference type="Pfam" id="PF01782">
    <property type="entry name" value="RimM"/>
    <property type="match status" value="1"/>
</dbReference>
<organism evidence="8">
    <name type="scientific">Caldithrix abyssi</name>
    <dbReference type="NCBI Taxonomy" id="187145"/>
    <lineage>
        <taxon>Bacteria</taxon>
        <taxon>Pseudomonadati</taxon>
        <taxon>Calditrichota</taxon>
        <taxon>Calditrichia</taxon>
        <taxon>Calditrichales</taxon>
        <taxon>Calditrichaceae</taxon>
        <taxon>Caldithrix</taxon>
    </lineage>
</organism>
<evidence type="ECO:0000259" key="6">
    <source>
        <dbReference type="Pfam" id="PF01782"/>
    </source>
</evidence>
<proteinExistence type="inferred from homology"/>
<comment type="function">
    <text evidence="5">An accessory protein needed during the final step in the assembly of 30S ribosomal subunit, possibly for assembly of the head region. Essential for efficient processing of 16S rRNA. May be needed both before and after RbfA during the maturation of 16S rRNA. It has affinity for free ribosomal 30S subunits but not for 70S ribosomes.</text>
</comment>
<dbReference type="GO" id="GO:0043022">
    <property type="term" value="F:ribosome binding"/>
    <property type="evidence" value="ECO:0007669"/>
    <property type="project" value="InterPro"/>
</dbReference>
<accession>A0A7V4U020</accession>
<comment type="subcellular location">
    <subcellularLocation>
        <location evidence="5">Cytoplasm</location>
    </subcellularLocation>
</comment>
<dbReference type="SUPFAM" id="SSF50346">
    <property type="entry name" value="PRC-barrel domain"/>
    <property type="match status" value="1"/>
</dbReference>